<proteinExistence type="inferred from homology"/>
<evidence type="ECO:0000313" key="6">
    <source>
        <dbReference type="EMBL" id="PAU81306.1"/>
    </source>
</evidence>
<evidence type="ECO:0000256" key="4">
    <source>
        <dbReference type="ARBA" id="ARBA00022517"/>
    </source>
</evidence>
<evidence type="ECO:0000256" key="1">
    <source>
        <dbReference type="ARBA" id="ARBA00002868"/>
    </source>
</evidence>
<dbReference type="PANTHER" id="PTHR38099:SF1">
    <property type="entry name" value="LARGE RIBOSOMAL RNA SUBUNIT ACCUMULATION PROTEIN YCED"/>
    <property type="match status" value="1"/>
</dbReference>
<name>A0A2A2F794_9GAMM</name>
<sequence length="188" mass="20672">MSNPEIPLSVDALKPFEQGTVKEGSLALAGMNRLEPLILETEGEAAVRLAFFFDDERRRVIEGWVRAELEVLCQRCLEAMRLPVESTFRVGVVDTEVMAEQLPATLEPMVSGQRDLPIHELLEDELIMSLPDYPVHEEAGCKASATLERINRDADDAVAQAREHDTDNPFRVLAGLGTGGQDQGGTDS</sequence>
<dbReference type="PANTHER" id="PTHR38099">
    <property type="entry name" value="LARGE RIBOSOMAL RNA SUBUNIT ACCUMULATION PROTEIN YCED"/>
    <property type="match status" value="1"/>
</dbReference>
<comment type="similarity">
    <text evidence="2">Belongs to the DUF177 domain family.</text>
</comment>
<evidence type="ECO:0000313" key="7">
    <source>
        <dbReference type="Proteomes" id="UP000218896"/>
    </source>
</evidence>
<evidence type="ECO:0000256" key="2">
    <source>
        <dbReference type="ARBA" id="ARBA00010740"/>
    </source>
</evidence>
<dbReference type="GO" id="GO:0042254">
    <property type="term" value="P:ribosome biogenesis"/>
    <property type="evidence" value="ECO:0007669"/>
    <property type="project" value="UniProtKB-KW"/>
</dbReference>
<accession>A0A2A2F794</accession>
<dbReference type="AlphaFoldDB" id="A0A2A2F794"/>
<protein>
    <recommendedName>
        <fullName evidence="3">Large ribosomal RNA subunit accumulation protein YceD</fullName>
    </recommendedName>
    <alternativeName>
        <fullName evidence="5">23S rRNA accumulation protein YceD</fullName>
    </alternativeName>
</protein>
<evidence type="ECO:0000256" key="5">
    <source>
        <dbReference type="ARBA" id="ARBA00031841"/>
    </source>
</evidence>
<dbReference type="Pfam" id="PF02620">
    <property type="entry name" value="YceD"/>
    <property type="match status" value="1"/>
</dbReference>
<keyword evidence="4" id="KW-0690">Ribosome biogenesis</keyword>
<evidence type="ECO:0000256" key="3">
    <source>
        <dbReference type="ARBA" id="ARBA00015716"/>
    </source>
</evidence>
<keyword evidence="7" id="KW-1185">Reference proteome</keyword>
<reference evidence="6 7" key="1">
    <citation type="submission" date="2017-08" db="EMBL/GenBank/DDBJ databases">
        <title>Halovibrio sewagensis sp. nov., isolated from wastewater of high salinity.</title>
        <authorList>
            <person name="Dong X."/>
            <person name="Zhang G."/>
        </authorList>
    </citation>
    <scope>NUCLEOTIDE SEQUENCE [LARGE SCALE GENOMIC DNA]</scope>
    <source>
        <strain evidence="6 7">YL5-2</strain>
    </source>
</reference>
<comment type="caution">
    <text evidence="6">The sequence shown here is derived from an EMBL/GenBank/DDBJ whole genome shotgun (WGS) entry which is preliminary data.</text>
</comment>
<dbReference type="Proteomes" id="UP000218896">
    <property type="component" value="Unassembled WGS sequence"/>
</dbReference>
<dbReference type="GO" id="GO:0005829">
    <property type="term" value="C:cytosol"/>
    <property type="evidence" value="ECO:0007669"/>
    <property type="project" value="TreeGrafter"/>
</dbReference>
<dbReference type="RefSeq" id="WP_095617028.1">
    <property type="nucleotide sequence ID" value="NZ_NSKD01000002.1"/>
</dbReference>
<gene>
    <name evidence="6" type="ORF">CK501_07095</name>
</gene>
<dbReference type="EMBL" id="NSKD01000002">
    <property type="protein sequence ID" value="PAU81306.1"/>
    <property type="molecule type" value="Genomic_DNA"/>
</dbReference>
<comment type="function">
    <text evidence="1">Plays a role in synthesis, processing and/or stability of 23S rRNA.</text>
</comment>
<organism evidence="6 7">
    <name type="scientific">Halovibrio salipaludis</name>
    <dbReference type="NCBI Taxonomy" id="2032626"/>
    <lineage>
        <taxon>Bacteria</taxon>
        <taxon>Pseudomonadati</taxon>
        <taxon>Pseudomonadota</taxon>
        <taxon>Gammaproteobacteria</taxon>
        <taxon>Oceanospirillales</taxon>
        <taxon>Halomonadaceae</taxon>
        <taxon>Halovibrio</taxon>
    </lineage>
</organism>
<dbReference type="InterPro" id="IPR039255">
    <property type="entry name" value="YceD_bac"/>
</dbReference>
<dbReference type="OrthoDB" id="9786771at2"/>
<dbReference type="InterPro" id="IPR003772">
    <property type="entry name" value="YceD"/>
</dbReference>